<sequence length="217" mass="24193">MQLRYASKASFIECSDNLIMLSFRKMAAHRNAEVEVSFEPAIHGNPPPRPTPATVGHTHTRVLVPVKNTAQACTRLGHRPTGFTDTDSDDAIDLDGRRREVLGTAIYRTQPAVSHVKYDCRPGDDVLHMRCSAVQDQSTSIPQSHHAMPCRRPGATCDRFSLGDDRYHPAWEHRTVGVVGIDTDLSDSRARSKTALWLRSPSNTIYTMNSTQEQREG</sequence>
<gene>
    <name evidence="1" type="ORF">AXG93_3040s1100</name>
</gene>
<dbReference type="AlphaFoldDB" id="A0A176W1H5"/>
<name>A0A176W1H5_MARPO</name>
<accession>A0A176W1H5</accession>
<organism evidence="1 2">
    <name type="scientific">Marchantia polymorpha subsp. ruderalis</name>
    <dbReference type="NCBI Taxonomy" id="1480154"/>
    <lineage>
        <taxon>Eukaryota</taxon>
        <taxon>Viridiplantae</taxon>
        <taxon>Streptophyta</taxon>
        <taxon>Embryophyta</taxon>
        <taxon>Marchantiophyta</taxon>
        <taxon>Marchantiopsida</taxon>
        <taxon>Marchantiidae</taxon>
        <taxon>Marchantiales</taxon>
        <taxon>Marchantiaceae</taxon>
        <taxon>Marchantia</taxon>
    </lineage>
</organism>
<protein>
    <submittedName>
        <fullName evidence="1">Uncharacterized protein</fullName>
    </submittedName>
</protein>
<evidence type="ECO:0000313" key="2">
    <source>
        <dbReference type="Proteomes" id="UP000077202"/>
    </source>
</evidence>
<keyword evidence="2" id="KW-1185">Reference proteome</keyword>
<dbReference type="Proteomes" id="UP000077202">
    <property type="component" value="Unassembled WGS sequence"/>
</dbReference>
<reference evidence="1" key="1">
    <citation type="submission" date="2016-03" db="EMBL/GenBank/DDBJ databases">
        <title>Mechanisms controlling the formation of the plant cell surface in tip-growing cells are functionally conserved among land plants.</title>
        <authorList>
            <person name="Honkanen S."/>
            <person name="Jones V.A."/>
            <person name="Morieri G."/>
            <person name="Champion C."/>
            <person name="Hetherington A.J."/>
            <person name="Kelly S."/>
            <person name="Saint-Marcoux D."/>
            <person name="Proust H."/>
            <person name="Prescott H."/>
            <person name="Dolan L."/>
        </authorList>
    </citation>
    <scope>NUCLEOTIDE SEQUENCE [LARGE SCALE GENOMIC DNA]</scope>
    <source>
        <tissue evidence="1">Whole gametophyte</tissue>
    </source>
</reference>
<dbReference type="EMBL" id="LVLJ01002195">
    <property type="protein sequence ID" value="OAE26292.1"/>
    <property type="molecule type" value="Genomic_DNA"/>
</dbReference>
<evidence type="ECO:0000313" key="1">
    <source>
        <dbReference type="EMBL" id="OAE26292.1"/>
    </source>
</evidence>
<comment type="caution">
    <text evidence="1">The sequence shown here is derived from an EMBL/GenBank/DDBJ whole genome shotgun (WGS) entry which is preliminary data.</text>
</comment>
<proteinExistence type="predicted"/>